<dbReference type="InterPro" id="IPR009061">
    <property type="entry name" value="DNA-bd_dom_put_sf"/>
</dbReference>
<dbReference type="Gene3D" id="1.10.10.10">
    <property type="entry name" value="Winged helix-like DNA-binding domain superfamily/Winged helix DNA-binding domain"/>
    <property type="match status" value="1"/>
</dbReference>
<evidence type="ECO:0000313" key="2">
    <source>
        <dbReference type="EMBL" id="MDY4379637.1"/>
    </source>
</evidence>
<dbReference type="InterPro" id="IPR003314">
    <property type="entry name" value="Mu-type_HTH"/>
</dbReference>
<dbReference type="Proteomes" id="UP001269968">
    <property type="component" value="Unassembled WGS sequence"/>
</dbReference>
<comment type="caution">
    <text evidence="2">The sequence shown here is derived from an EMBL/GenBank/DDBJ whole genome shotgun (WGS) entry which is preliminary data.</text>
</comment>
<name>A0AAW9HCP3_9GAMM</name>
<sequence length="134" mass="14900">MNKNMNSNAESLLSAEKVNDGQAWLTAEEFVGMEGMPGTAKGARLRLEKLADLHPEIKRKRTRGKGFVYHISAAGMSLKSEREAVQLTVDEKLNLWIQLFKTMSPSSRDKLLQQALNQVAEDLATTQPNAVDDE</sequence>
<dbReference type="EMBL" id="JAXHOZ010000069">
    <property type="protein sequence ID" value="MDY4379637.1"/>
    <property type="molecule type" value="Genomic_DNA"/>
</dbReference>
<evidence type="ECO:0000259" key="1">
    <source>
        <dbReference type="PROSITE" id="PS51702"/>
    </source>
</evidence>
<reference evidence="2" key="1">
    <citation type="submission" date="2023-11" db="EMBL/GenBank/DDBJ databases">
        <title>Comparative genomics revealed phylogeny of phytopathogenic Pectobacterium aroidearum based on whole-genome sequencing and function of putative horizontal acquire islands in P. aroidearum PccS1.</title>
        <authorList>
            <person name="Fan J."/>
            <person name="Yang L."/>
        </authorList>
    </citation>
    <scope>NUCLEOTIDE SEQUENCE</scope>
    <source>
        <strain evidence="2">NJAU140</strain>
    </source>
</reference>
<gene>
    <name evidence="2" type="ORF">SOV92_17695</name>
</gene>
<protein>
    <recommendedName>
        <fullName evidence="1">HTH Mu-type domain-containing protein</fullName>
    </recommendedName>
</protein>
<dbReference type="PROSITE" id="PS51702">
    <property type="entry name" value="HTH_MU"/>
    <property type="match status" value="1"/>
</dbReference>
<feature type="domain" description="HTH Mu-type" evidence="1">
    <location>
        <begin position="21"/>
        <end position="90"/>
    </location>
</feature>
<proteinExistence type="predicted"/>
<dbReference type="SUPFAM" id="SSF46955">
    <property type="entry name" value="Putative DNA-binding domain"/>
    <property type="match status" value="1"/>
</dbReference>
<dbReference type="InterPro" id="IPR036388">
    <property type="entry name" value="WH-like_DNA-bd_sf"/>
</dbReference>
<accession>A0AAW9HCP3</accession>
<dbReference type="AlphaFoldDB" id="A0AAW9HCP3"/>
<dbReference type="GO" id="GO:0003677">
    <property type="term" value="F:DNA binding"/>
    <property type="evidence" value="ECO:0007669"/>
    <property type="project" value="InterPro"/>
</dbReference>
<evidence type="ECO:0000313" key="3">
    <source>
        <dbReference type="Proteomes" id="UP001269968"/>
    </source>
</evidence>
<organism evidence="2 3">
    <name type="scientific">Pectobacterium brasiliense</name>
    <dbReference type="NCBI Taxonomy" id="180957"/>
    <lineage>
        <taxon>Bacteria</taxon>
        <taxon>Pseudomonadati</taxon>
        <taxon>Pseudomonadota</taxon>
        <taxon>Gammaproteobacteria</taxon>
        <taxon>Enterobacterales</taxon>
        <taxon>Pectobacteriaceae</taxon>
        <taxon>Pectobacterium</taxon>
    </lineage>
</organism>
<dbReference type="RefSeq" id="WP_320714876.1">
    <property type="nucleotide sequence ID" value="NZ_JAXHOZ010000069.1"/>
</dbReference>